<keyword evidence="1" id="KW-1003">Cell membrane</keyword>
<dbReference type="SUPFAM" id="SSF56300">
    <property type="entry name" value="Metallo-dependent phosphatases"/>
    <property type="match status" value="1"/>
</dbReference>
<dbReference type="InterPro" id="IPR043461">
    <property type="entry name" value="LpxH-like"/>
</dbReference>
<dbReference type="GO" id="GO:0008758">
    <property type="term" value="F:UDP-2,3-diacylglucosamine hydrolase activity"/>
    <property type="evidence" value="ECO:0007669"/>
    <property type="project" value="TreeGrafter"/>
</dbReference>
<dbReference type="KEGG" id="hms:HMU03780"/>
<name>D3UGL9_HELM1</name>
<dbReference type="GO" id="GO:0046872">
    <property type="term" value="F:metal ion binding"/>
    <property type="evidence" value="ECO:0007669"/>
    <property type="project" value="UniProtKB-KW"/>
</dbReference>
<keyword evidence="4" id="KW-0472">Membrane</keyword>
<dbReference type="InterPro" id="IPR004843">
    <property type="entry name" value="Calcineurin-like_PHP"/>
</dbReference>
<dbReference type="GO" id="GO:0009245">
    <property type="term" value="P:lipid A biosynthetic process"/>
    <property type="evidence" value="ECO:0007669"/>
    <property type="project" value="TreeGrafter"/>
</dbReference>
<gene>
    <name evidence="7" type="ordered locus">HMU03780</name>
</gene>
<sequence>MLPHPSLELRNGAVFIADSHFSHKDPRAYKLLDFLAKNPPPQIFFVGDIFQLFIGAIPSSLRLHAPLLAKISELARQSEVFYLEGNHDFSLPSLENVQIFPRKRQPLVLEYEGKTILLAHGDLFISPFYERYIQTMTHPLVTFFLRLLDKITLGHLYTSIHKKVLQKSIFALKNPDEKSFINKRLDDYFSYAKNHNLAPEILHFIIEGHFHSTAQNSLYKALPSFYCQKKILQLIHGEFHIFYSSN</sequence>
<dbReference type="Gene3D" id="3.60.21.10">
    <property type="match status" value="1"/>
</dbReference>
<evidence type="ECO:0000256" key="4">
    <source>
        <dbReference type="ARBA" id="ARBA00023136"/>
    </source>
</evidence>
<keyword evidence="3" id="KW-0479">Metal-binding</keyword>
<dbReference type="AlphaFoldDB" id="D3UGL9"/>
<evidence type="ECO:0000256" key="1">
    <source>
        <dbReference type="ARBA" id="ARBA00022475"/>
    </source>
</evidence>
<evidence type="ECO:0000259" key="6">
    <source>
        <dbReference type="Pfam" id="PF00149"/>
    </source>
</evidence>
<protein>
    <submittedName>
        <fullName evidence="7">Putative metallophosphoesterase</fullName>
    </submittedName>
</protein>
<dbReference type="HOGENOM" id="CLU_080125_0_0_7"/>
<dbReference type="STRING" id="679897.HMU03780"/>
<accession>D3UGL9</accession>
<evidence type="ECO:0000313" key="7">
    <source>
        <dbReference type="EMBL" id="CBG39640.1"/>
    </source>
</evidence>
<organism evidence="7 8">
    <name type="scientific">Helicobacter mustelae (strain ATCC 43772 / CCUG 25715 / CIP 103759 / LMG 18044 / NCTC 12198 / R85-136P)</name>
    <name type="common">Campylobacter mustelae</name>
    <dbReference type="NCBI Taxonomy" id="679897"/>
    <lineage>
        <taxon>Bacteria</taxon>
        <taxon>Pseudomonadati</taxon>
        <taxon>Campylobacterota</taxon>
        <taxon>Epsilonproteobacteria</taxon>
        <taxon>Campylobacterales</taxon>
        <taxon>Helicobacteraceae</taxon>
        <taxon>Helicobacter</taxon>
    </lineage>
</organism>
<feature type="domain" description="Calcineurin-like phosphoesterase" evidence="6">
    <location>
        <begin position="14"/>
        <end position="211"/>
    </location>
</feature>
<dbReference type="eggNOG" id="COG2908">
    <property type="taxonomic scope" value="Bacteria"/>
</dbReference>
<keyword evidence="8" id="KW-1185">Reference proteome</keyword>
<keyword evidence="5" id="KW-0464">Manganese</keyword>
<evidence type="ECO:0000256" key="3">
    <source>
        <dbReference type="ARBA" id="ARBA00022723"/>
    </source>
</evidence>
<evidence type="ECO:0000313" key="8">
    <source>
        <dbReference type="Proteomes" id="UP000001522"/>
    </source>
</evidence>
<dbReference type="EMBL" id="FN555004">
    <property type="protein sequence ID" value="CBG39640.1"/>
    <property type="molecule type" value="Genomic_DNA"/>
</dbReference>
<dbReference type="GO" id="GO:0016020">
    <property type="term" value="C:membrane"/>
    <property type="evidence" value="ECO:0007669"/>
    <property type="project" value="GOC"/>
</dbReference>
<dbReference type="InterPro" id="IPR029052">
    <property type="entry name" value="Metallo-depent_PP-like"/>
</dbReference>
<evidence type="ECO:0000256" key="2">
    <source>
        <dbReference type="ARBA" id="ARBA00022519"/>
    </source>
</evidence>
<dbReference type="PANTHER" id="PTHR34990">
    <property type="entry name" value="UDP-2,3-DIACYLGLUCOSAMINE HYDROLASE-RELATED"/>
    <property type="match status" value="1"/>
</dbReference>
<keyword evidence="2" id="KW-0997">Cell inner membrane</keyword>
<proteinExistence type="predicted"/>
<dbReference type="PANTHER" id="PTHR34990:SF2">
    <property type="entry name" value="BLL8164 PROTEIN"/>
    <property type="match status" value="1"/>
</dbReference>
<dbReference type="Pfam" id="PF00149">
    <property type="entry name" value="Metallophos"/>
    <property type="match status" value="1"/>
</dbReference>
<evidence type="ECO:0000256" key="5">
    <source>
        <dbReference type="ARBA" id="ARBA00023211"/>
    </source>
</evidence>
<dbReference type="Proteomes" id="UP000001522">
    <property type="component" value="Chromosome"/>
</dbReference>
<reference evidence="7 8" key="1">
    <citation type="journal article" date="2010" name="BMC Genomics">
        <title>Comparative genomics and proteomics of Helicobacter mustelae, an ulcerogenic and carcinogenic gastric pathogen.</title>
        <authorList>
            <person name="O'Toole P.W."/>
            <person name="Snelling W.J."/>
            <person name="Canchaya C."/>
            <person name="Forde B.M."/>
            <person name="Hardie K.R."/>
            <person name="Josenhans C."/>
            <person name="Graham R.L.J."/>
            <person name="McMullan G."/>
            <person name="Parkhill J."/>
            <person name="Belda E."/>
            <person name="Bentley S.D."/>
        </authorList>
    </citation>
    <scope>NUCLEOTIDE SEQUENCE [LARGE SCALE GENOMIC DNA]</scope>
    <source>
        <strain evidence="8">ATCC 43772 / LMG 18044 / NCTC 12198 / 12198</strain>
    </source>
</reference>
<dbReference type="RefSeq" id="WP_013022731.1">
    <property type="nucleotide sequence ID" value="NC_013949.1"/>
</dbReference>